<organism evidence="3 4">
    <name type="scientific">Helianthus annuus</name>
    <name type="common">Common sunflower</name>
    <dbReference type="NCBI Taxonomy" id="4232"/>
    <lineage>
        <taxon>Eukaryota</taxon>
        <taxon>Viridiplantae</taxon>
        <taxon>Streptophyta</taxon>
        <taxon>Embryophyta</taxon>
        <taxon>Tracheophyta</taxon>
        <taxon>Spermatophyta</taxon>
        <taxon>Magnoliopsida</taxon>
        <taxon>eudicotyledons</taxon>
        <taxon>Gunneridae</taxon>
        <taxon>Pentapetalae</taxon>
        <taxon>asterids</taxon>
        <taxon>campanulids</taxon>
        <taxon>Asterales</taxon>
        <taxon>Asteraceae</taxon>
        <taxon>Asteroideae</taxon>
        <taxon>Heliantheae alliance</taxon>
        <taxon>Heliantheae</taxon>
        <taxon>Helianthus</taxon>
    </lineage>
</organism>
<accession>A0A9K3JSZ3</accession>
<dbReference type="Gramene" id="mRNA:HanXRQr2_Chr01g0005091">
    <property type="protein sequence ID" value="mRNA:HanXRQr2_Chr01g0005091"/>
    <property type="gene ID" value="HanXRQr2_Chr01g0005091"/>
</dbReference>
<dbReference type="InterPro" id="IPR041412">
    <property type="entry name" value="Xrn1_helical"/>
</dbReference>
<proteinExistence type="predicted"/>
<dbReference type="InterPro" id="IPR027073">
    <property type="entry name" value="5_3_exoribonuclease"/>
</dbReference>
<dbReference type="PANTHER" id="PTHR12341:SF41">
    <property type="entry name" value="5'-3' EXORIBONUCLEASE 2"/>
    <property type="match status" value="1"/>
</dbReference>
<feature type="compositionally biased region" description="Basic and acidic residues" evidence="1">
    <location>
        <begin position="47"/>
        <end position="69"/>
    </location>
</feature>
<dbReference type="Proteomes" id="UP000215914">
    <property type="component" value="Unassembled WGS sequence"/>
</dbReference>
<dbReference type="PANTHER" id="PTHR12341">
    <property type="entry name" value="5'-&gt;3' EXORIBONUCLEASE"/>
    <property type="match status" value="1"/>
</dbReference>
<reference evidence="3" key="2">
    <citation type="submission" date="2020-06" db="EMBL/GenBank/DDBJ databases">
        <title>Helianthus annuus Genome sequencing and assembly Release 2.</title>
        <authorList>
            <person name="Gouzy J."/>
            <person name="Langlade N."/>
            <person name="Munos S."/>
        </authorList>
    </citation>
    <scope>NUCLEOTIDE SEQUENCE</scope>
    <source>
        <tissue evidence="3">Leaves</tissue>
    </source>
</reference>
<feature type="compositionally biased region" description="Polar residues" evidence="1">
    <location>
        <begin position="84"/>
        <end position="97"/>
    </location>
</feature>
<sequence>MCFFVGNDFLPHMPTLEIRESAINLLLSVYKKEFRTLNGYLTNGSKRQAERIKRDKAQKTRGDDARPELEPESLVAVGRFHGSQLASGPSPSPYQSKGDSRAQKLARRSSGSTVGAAIIEAESSLERDDIKLGVPGWKERYYEEKFSTNSLEELEEIRRDVVRF</sequence>
<evidence type="ECO:0000313" key="3">
    <source>
        <dbReference type="EMBL" id="KAF5820697.1"/>
    </source>
</evidence>
<dbReference type="AlphaFoldDB" id="A0A9K3JSZ3"/>
<dbReference type="Pfam" id="PF17846">
    <property type="entry name" value="XRN_M"/>
    <property type="match status" value="1"/>
</dbReference>
<gene>
    <name evidence="3" type="ORF">HanXRQr2_Chr01g0005091</name>
</gene>
<feature type="region of interest" description="Disordered" evidence="1">
    <location>
        <begin position="47"/>
        <end position="112"/>
    </location>
</feature>
<comment type="caution">
    <text evidence="3">The sequence shown here is derived from an EMBL/GenBank/DDBJ whole genome shotgun (WGS) entry which is preliminary data.</text>
</comment>
<feature type="domain" description="Xrn1 helical" evidence="2">
    <location>
        <begin position="1"/>
        <end position="53"/>
    </location>
</feature>
<evidence type="ECO:0000259" key="2">
    <source>
        <dbReference type="Pfam" id="PF17846"/>
    </source>
</evidence>
<dbReference type="EMBL" id="MNCJ02000316">
    <property type="protein sequence ID" value="KAF5820697.1"/>
    <property type="molecule type" value="Genomic_DNA"/>
</dbReference>
<protein>
    <submittedName>
        <fullName evidence="3">5'-3' exoribonuclease</fullName>
    </submittedName>
</protein>
<keyword evidence="4" id="KW-1185">Reference proteome</keyword>
<evidence type="ECO:0000313" key="4">
    <source>
        <dbReference type="Proteomes" id="UP000215914"/>
    </source>
</evidence>
<reference evidence="3" key="1">
    <citation type="journal article" date="2017" name="Nature">
        <title>The sunflower genome provides insights into oil metabolism, flowering and Asterid evolution.</title>
        <authorList>
            <person name="Badouin H."/>
            <person name="Gouzy J."/>
            <person name="Grassa C.J."/>
            <person name="Murat F."/>
            <person name="Staton S.E."/>
            <person name="Cottret L."/>
            <person name="Lelandais-Briere C."/>
            <person name="Owens G.L."/>
            <person name="Carrere S."/>
            <person name="Mayjonade B."/>
            <person name="Legrand L."/>
            <person name="Gill N."/>
            <person name="Kane N.C."/>
            <person name="Bowers J.E."/>
            <person name="Hubner S."/>
            <person name="Bellec A."/>
            <person name="Berard A."/>
            <person name="Berges H."/>
            <person name="Blanchet N."/>
            <person name="Boniface M.C."/>
            <person name="Brunel D."/>
            <person name="Catrice O."/>
            <person name="Chaidir N."/>
            <person name="Claudel C."/>
            <person name="Donnadieu C."/>
            <person name="Faraut T."/>
            <person name="Fievet G."/>
            <person name="Helmstetter N."/>
            <person name="King M."/>
            <person name="Knapp S.J."/>
            <person name="Lai Z."/>
            <person name="Le Paslier M.C."/>
            <person name="Lippi Y."/>
            <person name="Lorenzon L."/>
            <person name="Mandel J.R."/>
            <person name="Marage G."/>
            <person name="Marchand G."/>
            <person name="Marquand E."/>
            <person name="Bret-Mestries E."/>
            <person name="Morien E."/>
            <person name="Nambeesan S."/>
            <person name="Nguyen T."/>
            <person name="Pegot-Espagnet P."/>
            <person name="Pouilly N."/>
            <person name="Raftis F."/>
            <person name="Sallet E."/>
            <person name="Schiex T."/>
            <person name="Thomas J."/>
            <person name="Vandecasteele C."/>
            <person name="Vares D."/>
            <person name="Vear F."/>
            <person name="Vautrin S."/>
            <person name="Crespi M."/>
            <person name="Mangin B."/>
            <person name="Burke J.M."/>
            <person name="Salse J."/>
            <person name="Munos S."/>
            <person name="Vincourt P."/>
            <person name="Rieseberg L.H."/>
            <person name="Langlade N.B."/>
        </authorList>
    </citation>
    <scope>NUCLEOTIDE SEQUENCE</scope>
    <source>
        <tissue evidence="3">Leaves</tissue>
    </source>
</reference>
<evidence type="ECO:0000256" key="1">
    <source>
        <dbReference type="SAM" id="MobiDB-lite"/>
    </source>
</evidence>
<name>A0A9K3JSZ3_HELAN</name>